<keyword evidence="2" id="KW-1133">Transmembrane helix</keyword>
<comment type="caution">
    <text evidence="3">The sequence shown here is derived from an EMBL/GenBank/DDBJ whole genome shotgun (WGS) entry which is preliminary data.</text>
</comment>
<dbReference type="PANTHER" id="PTHR45427:SF1">
    <property type="entry name" value="MUCIN-15"/>
    <property type="match status" value="1"/>
</dbReference>
<organism evidence="3 4">
    <name type="scientific">Willisornis vidua</name>
    <name type="common">Xingu scale-backed antbird</name>
    <dbReference type="NCBI Taxonomy" id="1566151"/>
    <lineage>
        <taxon>Eukaryota</taxon>
        <taxon>Metazoa</taxon>
        <taxon>Chordata</taxon>
        <taxon>Craniata</taxon>
        <taxon>Vertebrata</taxon>
        <taxon>Euteleostomi</taxon>
        <taxon>Archelosauria</taxon>
        <taxon>Archosauria</taxon>
        <taxon>Dinosauria</taxon>
        <taxon>Saurischia</taxon>
        <taxon>Theropoda</taxon>
        <taxon>Coelurosauria</taxon>
        <taxon>Aves</taxon>
        <taxon>Neognathae</taxon>
        <taxon>Neoaves</taxon>
        <taxon>Telluraves</taxon>
        <taxon>Australaves</taxon>
        <taxon>Passeriformes</taxon>
        <taxon>Thamnophilidae</taxon>
        <taxon>Willisornis</taxon>
    </lineage>
</organism>
<keyword evidence="2" id="KW-0472">Membrane</keyword>
<evidence type="ECO:0000313" key="3">
    <source>
        <dbReference type="EMBL" id="KAJ7424700.1"/>
    </source>
</evidence>
<sequence>MTEPGRDSREWVRLVPSRAVLYITNFKLNTMQPSCGMILIFLLARLQWNRSNTEAGEVKETSKQNSSVTDNYQYTVKPTSQGFVPHRTTAANPSVITDAAPTTANAKDNVTKRTEMTSGANSTSPRFSDGTTLSSNITKSRTNNSTTNFHRSPTSSATFRTTGDFPRVTKSAAATSISTVTPSHPTVTHSTPEALVLPSDNASINPPTLFSISVTLTSSTVRQDSPTPNFNPIQQTTKLNYNSSNPSTASPNPKDANEDKTNRGGVIVGVTVGAILGFILIGLTGYFICGKKRSESFSHRRLYDDTRSDPVLHLDNSLGPYDTRFGGASDDKTSTADKTEEDSAGRPSDGIPMADITPSHLSP</sequence>
<evidence type="ECO:0000256" key="1">
    <source>
        <dbReference type="SAM" id="MobiDB-lite"/>
    </source>
</evidence>
<reference evidence="3" key="1">
    <citation type="submission" date="2019-10" db="EMBL/GenBank/DDBJ databases">
        <authorList>
            <person name="Soares A.E.R."/>
            <person name="Aleixo A."/>
            <person name="Schneider P."/>
            <person name="Miyaki C.Y."/>
            <person name="Schneider M.P."/>
            <person name="Mello C."/>
            <person name="Vasconcelos A.T.R."/>
        </authorList>
    </citation>
    <scope>NUCLEOTIDE SEQUENCE</scope>
    <source>
        <tissue evidence="3">Muscle</tissue>
    </source>
</reference>
<evidence type="ECO:0000313" key="4">
    <source>
        <dbReference type="Proteomes" id="UP001145742"/>
    </source>
</evidence>
<feature type="transmembrane region" description="Helical" evidence="2">
    <location>
        <begin position="266"/>
        <end position="289"/>
    </location>
</feature>
<keyword evidence="2" id="KW-0812">Transmembrane</keyword>
<accession>A0ABQ9DL96</accession>
<feature type="region of interest" description="Disordered" evidence="1">
    <location>
        <begin position="220"/>
        <end position="262"/>
    </location>
</feature>
<name>A0ABQ9DL96_9PASS</name>
<feature type="compositionally biased region" description="Basic and acidic residues" evidence="1">
    <location>
        <begin position="329"/>
        <end position="344"/>
    </location>
</feature>
<feature type="compositionally biased region" description="Low complexity" evidence="1">
    <location>
        <begin position="240"/>
        <end position="253"/>
    </location>
</feature>
<dbReference type="Pfam" id="PF15672">
    <property type="entry name" value="Mucin15"/>
    <property type="match status" value="1"/>
</dbReference>
<proteinExistence type="predicted"/>
<feature type="compositionally biased region" description="Polar residues" evidence="1">
    <location>
        <begin position="220"/>
        <end position="239"/>
    </location>
</feature>
<feature type="region of interest" description="Disordered" evidence="1">
    <location>
        <begin position="309"/>
        <end position="363"/>
    </location>
</feature>
<dbReference type="EMBL" id="WHWB01032634">
    <property type="protein sequence ID" value="KAJ7424700.1"/>
    <property type="molecule type" value="Genomic_DNA"/>
</dbReference>
<feature type="compositionally biased region" description="Polar residues" evidence="1">
    <location>
        <begin position="116"/>
        <end position="161"/>
    </location>
</feature>
<dbReference type="InterPro" id="IPR031371">
    <property type="entry name" value="Mucin-15"/>
</dbReference>
<evidence type="ECO:0000256" key="2">
    <source>
        <dbReference type="SAM" id="Phobius"/>
    </source>
</evidence>
<dbReference type="Proteomes" id="UP001145742">
    <property type="component" value="Unassembled WGS sequence"/>
</dbReference>
<gene>
    <name evidence="3" type="primary">MUC15</name>
    <name evidence="3" type="ORF">WISP_27561</name>
</gene>
<feature type="region of interest" description="Disordered" evidence="1">
    <location>
        <begin position="113"/>
        <end position="163"/>
    </location>
</feature>
<keyword evidence="4" id="KW-1185">Reference proteome</keyword>
<protein>
    <submittedName>
        <fullName evidence="3">Mucin-15</fullName>
    </submittedName>
</protein>
<dbReference type="PANTHER" id="PTHR45427">
    <property type="entry name" value="MUCIN-15"/>
    <property type="match status" value="1"/>
</dbReference>